<evidence type="ECO:0000313" key="1">
    <source>
        <dbReference type="EMBL" id="MBC5850192.1"/>
    </source>
</evidence>
<gene>
    <name evidence="1" type="ORF">H8Q88_04365</name>
</gene>
<organism evidence="1 2">
    <name type="scientific">Vibrio metschnikovii</name>
    <dbReference type="NCBI Taxonomy" id="28172"/>
    <lineage>
        <taxon>Bacteria</taxon>
        <taxon>Pseudomonadati</taxon>
        <taxon>Pseudomonadota</taxon>
        <taxon>Gammaproteobacteria</taxon>
        <taxon>Vibrionales</taxon>
        <taxon>Vibrionaceae</taxon>
        <taxon>Vibrio</taxon>
    </lineage>
</organism>
<dbReference type="Proteomes" id="UP000615796">
    <property type="component" value="Unassembled WGS sequence"/>
</dbReference>
<name>A0A9X0R622_VIBME</name>
<evidence type="ECO:0008006" key="3">
    <source>
        <dbReference type="Google" id="ProtNLM"/>
    </source>
</evidence>
<dbReference type="AlphaFoldDB" id="A0A9X0R622"/>
<reference evidence="1" key="1">
    <citation type="submission" date="2020-08" db="EMBL/GenBank/DDBJ databases">
        <title>Genome Sequencing and Pan-Genome Analysis of Migratory bird Vibrio Strains, Inner Mongolia.</title>
        <authorList>
            <person name="Zheng L."/>
        </authorList>
    </citation>
    <scope>NUCLEOTIDE SEQUENCE</scope>
    <source>
        <strain evidence="1">M13F</strain>
    </source>
</reference>
<evidence type="ECO:0000313" key="2">
    <source>
        <dbReference type="Proteomes" id="UP000615796"/>
    </source>
</evidence>
<proteinExistence type="predicted"/>
<accession>A0A9X0R622</accession>
<sequence>MLTFNTLKQRHRAERDQYPSALSIRVHRALSWLNKAEQCSDDDSAFLFLWIAFNSAYAQDFEQKSSFGERGLFQEFLSKLVELDNQQQLSTIVWEQYSGPIRCILDNEFILQAYWDYQAGRIDQESWKQARSKAKIAANQAMSQNDTASVLSIVFARLYTLRNQMIHGGATFGSSANRQQLRDCTSLLQHLVPTLITIMMNSKQAMWGEPVYPLVDNSRP</sequence>
<comment type="caution">
    <text evidence="1">The sequence shown here is derived from an EMBL/GenBank/DDBJ whole genome shotgun (WGS) entry which is preliminary data.</text>
</comment>
<protein>
    <recommendedName>
        <fullName evidence="3">Apea-like HEPN domain-containing protein</fullName>
    </recommendedName>
</protein>
<dbReference type="EMBL" id="JACRUP010000001">
    <property type="protein sequence ID" value="MBC5850192.1"/>
    <property type="molecule type" value="Genomic_DNA"/>
</dbReference>
<keyword evidence="2" id="KW-1185">Reference proteome</keyword>
<dbReference type="RefSeq" id="WP_187025380.1">
    <property type="nucleotide sequence ID" value="NZ_JACRUP010000001.1"/>
</dbReference>